<proteinExistence type="predicted"/>
<feature type="compositionally biased region" description="Polar residues" evidence="2">
    <location>
        <begin position="231"/>
        <end position="243"/>
    </location>
</feature>
<dbReference type="PANTHER" id="PTHR46105">
    <property type="entry name" value="AGAP004733-PA"/>
    <property type="match status" value="1"/>
</dbReference>
<evidence type="ECO:0000259" key="3">
    <source>
        <dbReference type="PROSITE" id="PS50097"/>
    </source>
</evidence>
<keyword evidence="1" id="KW-0862">Zinc</keyword>
<feature type="non-terminal residue" evidence="5">
    <location>
        <position position="581"/>
    </location>
</feature>
<dbReference type="InterPro" id="IPR036236">
    <property type="entry name" value="Znf_C2H2_sf"/>
</dbReference>
<protein>
    <submittedName>
        <fullName evidence="5">ZBTB9 protein</fullName>
    </submittedName>
</protein>
<dbReference type="PROSITE" id="PS00028">
    <property type="entry name" value="ZINC_FINGER_C2H2_1"/>
    <property type="match status" value="2"/>
</dbReference>
<evidence type="ECO:0000259" key="4">
    <source>
        <dbReference type="PROSITE" id="PS50157"/>
    </source>
</evidence>
<evidence type="ECO:0000256" key="1">
    <source>
        <dbReference type="PROSITE-ProRule" id="PRU00042"/>
    </source>
</evidence>
<feature type="domain" description="C2H2-type" evidence="4">
    <location>
        <begin position="551"/>
        <end position="580"/>
    </location>
</feature>
<feature type="domain" description="C2H2-type" evidence="4">
    <location>
        <begin position="523"/>
        <end position="550"/>
    </location>
</feature>
<organism evidence="5 6">
    <name type="scientific">Polypterus senegalus</name>
    <name type="common">Senegal bichir</name>
    <dbReference type="NCBI Taxonomy" id="55291"/>
    <lineage>
        <taxon>Eukaryota</taxon>
        <taxon>Metazoa</taxon>
        <taxon>Chordata</taxon>
        <taxon>Craniata</taxon>
        <taxon>Vertebrata</taxon>
        <taxon>Euteleostomi</taxon>
        <taxon>Actinopterygii</taxon>
        <taxon>Polypteriformes</taxon>
        <taxon>Polypteridae</taxon>
        <taxon>Polypterus</taxon>
    </lineage>
</organism>
<dbReference type="InterPro" id="IPR011333">
    <property type="entry name" value="SKP1/BTB/POZ_sf"/>
</dbReference>
<evidence type="ECO:0000313" key="6">
    <source>
        <dbReference type="Proteomes" id="UP001166052"/>
    </source>
</evidence>
<keyword evidence="1" id="KW-0863">Zinc-finger</keyword>
<dbReference type="InterPro" id="IPR000210">
    <property type="entry name" value="BTB/POZ_dom"/>
</dbReference>
<dbReference type="InterPro" id="IPR050457">
    <property type="entry name" value="ZnFinger_BTB_dom_contain"/>
</dbReference>
<dbReference type="Proteomes" id="UP001166052">
    <property type="component" value="Unassembled WGS sequence"/>
</dbReference>
<reference evidence="5" key="1">
    <citation type="journal article" date="2021" name="Cell">
        <title>Tracing the genetic footprints of vertebrate landing in non-teleost ray-finned fishes.</title>
        <authorList>
            <person name="Bi X."/>
            <person name="Wang K."/>
            <person name="Yang L."/>
            <person name="Pan H."/>
            <person name="Jiang H."/>
            <person name="Wei Q."/>
            <person name="Fang M."/>
            <person name="Yu H."/>
            <person name="Zhu C."/>
            <person name="Cai Y."/>
            <person name="He Y."/>
            <person name="Gan X."/>
            <person name="Zeng H."/>
            <person name="Yu D."/>
            <person name="Zhu Y."/>
            <person name="Jiang H."/>
            <person name="Qiu Q."/>
            <person name="Yang H."/>
            <person name="Zhang Y.E."/>
            <person name="Wang W."/>
            <person name="Zhu M."/>
            <person name="He S."/>
            <person name="Zhang G."/>
        </authorList>
    </citation>
    <scope>NUCLEOTIDE SEQUENCE</scope>
    <source>
        <strain evidence="5">Bchr_001</strain>
    </source>
</reference>
<comment type="caution">
    <text evidence="5">The sequence shown here is derived from an EMBL/GenBank/DDBJ whole genome shotgun (WGS) entry which is preliminary data.</text>
</comment>
<feature type="region of interest" description="Disordered" evidence="2">
    <location>
        <begin position="184"/>
        <end position="245"/>
    </location>
</feature>
<dbReference type="InterPro" id="IPR013087">
    <property type="entry name" value="Znf_C2H2_type"/>
</dbReference>
<dbReference type="SUPFAM" id="SSF57667">
    <property type="entry name" value="beta-beta-alpha zinc fingers"/>
    <property type="match status" value="1"/>
</dbReference>
<dbReference type="SUPFAM" id="SSF54695">
    <property type="entry name" value="POZ domain"/>
    <property type="match status" value="1"/>
</dbReference>
<accession>A0ABS2YZP1</accession>
<keyword evidence="1" id="KW-0479">Metal-binding</keyword>
<keyword evidence="6" id="KW-1185">Reference proteome</keyword>
<feature type="domain" description="BTB" evidence="3">
    <location>
        <begin position="33"/>
        <end position="107"/>
    </location>
</feature>
<dbReference type="PANTHER" id="PTHR46105:SF13">
    <property type="entry name" value="ZINC FINGER AND BTB DOMAIN-CONTAINING PROTEIN 9"/>
    <property type="match status" value="1"/>
</dbReference>
<feature type="region of interest" description="Disordered" evidence="2">
    <location>
        <begin position="445"/>
        <end position="476"/>
    </location>
</feature>
<sequence>MEADQFELQVEFPHYCASLLSQLNKHRLGGQFCDVIIRSHDGATFHAHTAVLAAASRYFHDQFLLLRRPGHAGTDGELQMILPEAVTASVFERMLESAYTGNLRIALENSGAGNSSSLSASSITAKLTAYLTAASFLQMWHVVDRCNELLQKSGGSTASTDSVVSASANSEASISHTSGAIFRPLSNRSSENQSPSSSTNTNIQIGHCSSWENVPEERTDTLGKQGRTLPKDSTSSTSFQNLASEAKTDIRDIKIEPSEEEEGFKMGDCSIISDSSCSPKLTLSTPLSQTSSSNTPSAPVLEELMELSVVSESISQTVNNSRLQKPDSQRTAQTGIFMESSNHPVPRSDSGSFAEIPAVDSEGFSSQKKTCLINGHHQSNHLELSTGFSVTPGIVSQTSISTGGAHGIPEELTCGSMDAVNKPNANVHHFPEFFTSSNSTPSFLSQSGSIPAGQIDSRSPGEILSTSNSNCPPPSSVPSLLHAQVDRISRFGKRIFGCLCGKRFPDRGRRDRHVLLKLSARPFGCSQCNKSFKLKHHLTEHMIVHMDRPLHACDGCGKKFKMFECFQRHTENCQHRVKQPD</sequence>
<dbReference type="Pfam" id="PF00651">
    <property type="entry name" value="BTB"/>
    <property type="match status" value="1"/>
</dbReference>
<dbReference type="PROSITE" id="PS50157">
    <property type="entry name" value="ZINC_FINGER_C2H2_2"/>
    <property type="match status" value="2"/>
</dbReference>
<dbReference type="EMBL" id="JAAWVN010013387">
    <property type="protein sequence ID" value="MBN3291645.1"/>
    <property type="molecule type" value="Genomic_DNA"/>
</dbReference>
<gene>
    <name evidence="5" type="primary">Zbtb9_0</name>
    <name evidence="5" type="ORF">GTO92_0002362</name>
</gene>
<dbReference type="SMART" id="SM00355">
    <property type="entry name" value="ZnF_C2H2"/>
    <property type="match status" value="2"/>
</dbReference>
<dbReference type="PROSITE" id="PS50097">
    <property type="entry name" value="BTB"/>
    <property type="match status" value="1"/>
</dbReference>
<feature type="compositionally biased region" description="Low complexity" evidence="2">
    <location>
        <begin position="186"/>
        <end position="202"/>
    </location>
</feature>
<name>A0ABS2YZP1_POLSE</name>
<feature type="non-terminal residue" evidence="5">
    <location>
        <position position="1"/>
    </location>
</feature>
<evidence type="ECO:0000313" key="5">
    <source>
        <dbReference type="EMBL" id="MBN3291645.1"/>
    </source>
</evidence>
<dbReference type="SMART" id="SM00225">
    <property type="entry name" value="BTB"/>
    <property type="match status" value="1"/>
</dbReference>
<evidence type="ECO:0000256" key="2">
    <source>
        <dbReference type="SAM" id="MobiDB-lite"/>
    </source>
</evidence>
<dbReference type="Gene3D" id="3.30.710.10">
    <property type="entry name" value="Potassium Channel Kv1.1, Chain A"/>
    <property type="match status" value="1"/>
</dbReference>
<dbReference type="Gene3D" id="3.30.160.60">
    <property type="entry name" value="Classic Zinc Finger"/>
    <property type="match status" value="1"/>
</dbReference>